<name>A0A8X6RVM5_TRICX</name>
<proteinExistence type="predicted"/>
<accession>A0A8X6RVM5</accession>
<sequence length="86" mass="10267">MCLQWKRLFESLNLETCHFFGYVNSLRLILQLQDDIDQFLLQLDGAPPHWLANVQDYLDEHLLHRWTERVSDYNVHLPNGHPEVLP</sequence>
<dbReference type="Proteomes" id="UP000887159">
    <property type="component" value="Unassembled WGS sequence"/>
</dbReference>
<dbReference type="AlphaFoldDB" id="A0A8X6RVM5"/>
<keyword evidence="2" id="KW-1185">Reference proteome</keyword>
<gene>
    <name evidence="1" type="ORF">TNCV_5026871</name>
</gene>
<comment type="caution">
    <text evidence="1">The sequence shown here is derived from an EMBL/GenBank/DDBJ whole genome shotgun (WGS) entry which is preliminary data.</text>
</comment>
<dbReference type="EMBL" id="BMAU01021213">
    <property type="protein sequence ID" value="GFX99634.1"/>
    <property type="molecule type" value="Genomic_DNA"/>
</dbReference>
<evidence type="ECO:0000313" key="2">
    <source>
        <dbReference type="Proteomes" id="UP000887159"/>
    </source>
</evidence>
<reference evidence="1" key="1">
    <citation type="submission" date="2020-08" db="EMBL/GenBank/DDBJ databases">
        <title>Multicomponent nature underlies the extraordinary mechanical properties of spider dragline silk.</title>
        <authorList>
            <person name="Kono N."/>
            <person name="Nakamura H."/>
            <person name="Mori M."/>
            <person name="Yoshida Y."/>
            <person name="Ohtoshi R."/>
            <person name="Malay A.D."/>
            <person name="Moran D.A.P."/>
            <person name="Tomita M."/>
            <person name="Numata K."/>
            <person name="Arakawa K."/>
        </authorList>
    </citation>
    <scope>NUCLEOTIDE SEQUENCE</scope>
</reference>
<evidence type="ECO:0000313" key="1">
    <source>
        <dbReference type="EMBL" id="GFX99634.1"/>
    </source>
</evidence>
<organism evidence="1 2">
    <name type="scientific">Trichonephila clavipes</name>
    <name type="common">Golden silk orbweaver</name>
    <name type="synonym">Nephila clavipes</name>
    <dbReference type="NCBI Taxonomy" id="2585209"/>
    <lineage>
        <taxon>Eukaryota</taxon>
        <taxon>Metazoa</taxon>
        <taxon>Ecdysozoa</taxon>
        <taxon>Arthropoda</taxon>
        <taxon>Chelicerata</taxon>
        <taxon>Arachnida</taxon>
        <taxon>Araneae</taxon>
        <taxon>Araneomorphae</taxon>
        <taxon>Entelegynae</taxon>
        <taxon>Araneoidea</taxon>
        <taxon>Nephilidae</taxon>
        <taxon>Trichonephila</taxon>
    </lineage>
</organism>
<protein>
    <submittedName>
        <fullName evidence="1">Uncharacterized protein</fullName>
    </submittedName>
</protein>